<feature type="compositionally biased region" description="Basic and acidic residues" evidence="2">
    <location>
        <begin position="102"/>
        <end position="117"/>
    </location>
</feature>
<dbReference type="Gene3D" id="3.40.830.10">
    <property type="entry name" value="LigB-like"/>
    <property type="match status" value="1"/>
</dbReference>
<dbReference type="CDD" id="cd07361">
    <property type="entry name" value="MEMO_like"/>
    <property type="match status" value="1"/>
</dbReference>
<feature type="region of interest" description="Disordered" evidence="2">
    <location>
        <begin position="49"/>
        <end position="68"/>
    </location>
</feature>
<evidence type="ECO:0000313" key="4">
    <source>
        <dbReference type="Proteomes" id="UP000319836"/>
    </source>
</evidence>
<dbReference type="PANTHER" id="PTHR11060:SF0">
    <property type="entry name" value="PROTEIN MEMO1"/>
    <property type="match status" value="1"/>
</dbReference>
<proteinExistence type="inferred from homology"/>
<feature type="compositionally biased region" description="Basic residues" evidence="2">
    <location>
        <begin position="49"/>
        <end position="66"/>
    </location>
</feature>
<reference evidence="3 4" key="1">
    <citation type="journal article" date="2019" name="Nat. Microbiol.">
        <title>Mediterranean grassland soil C-N compound turnover is dependent on rainfall and depth, and is mediated by genomically divergent microorganisms.</title>
        <authorList>
            <person name="Diamond S."/>
            <person name="Andeer P.F."/>
            <person name="Li Z."/>
            <person name="Crits-Christoph A."/>
            <person name="Burstein D."/>
            <person name="Anantharaman K."/>
            <person name="Lane K.R."/>
            <person name="Thomas B.C."/>
            <person name="Pan C."/>
            <person name="Northen T.R."/>
            <person name="Banfield J.F."/>
        </authorList>
    </citation>
    <scope>NUCLEOTIDE SEQUENCE [LARGE SCALE GENOMIC DNA]</scope>
    <source>
        <strain evidence="3">WS_10</strain>
    </source>
</reference>
<dbReference type="NCBIfam" id="TIGR04336">
    <property type="entry name" value="AmmeMemoSam_B"/>
    <property type="match status" value="1"/>
</dbReference>
<sequence length="492" mass="54213">MGSRRMYIASTLAYRARVFRTIEVLRGPGLSLPRTKGRACALPLSRRRSGSPRCRAVRSRHGRRGHAMHDDAHDRCAIGEAAFRLPLSGRAALTRLGASTHATERKRVPVEPPESRPPKSRIIVPGGLDEPSEEPAPEAGSRIVLPPGASVEEEEEDLPERPRLRPLEMLPVRSGDQDLLLVSDPLGLLRNPVALRIEVLDLLQLLDGTLSIQDLSALVARESKDVRAASFVRELIGQLDRLLLLDSPRFHQAYDALRDEYHRLEVRQASHEGLSYPADAAEAQTFLDDHFEKARAMMTAAGQETPARAPRAILAPHLEPRRVGPAIARGCLELDAADSTPLRLVVYGVGHSLFGERLALTRKHFETPFGLVPCDTRFVDSLAERLGEHAYAAELAHRDEHSIEFQALYLRHRFPRRPLTIVPLLCGGFHSLLDEGRGPRDAPELEALIAAVRDTEKAQGGATVHVASVDLSHVGVRFGDPEPDARVLAEID</sequence>
<dbReference type="AlphaFoldDB" id="A0A538UB49"/>
<evidence type="ECO:0000256" key="2">
    <source>
        <dbReference type="SAM" id="MobiDB-lite"/>
    </source>
</evidence>
<evidence type="ECO:0000313" key="3">
    <source>
        <dbReference type="EMBL" id="TMQ73070.1"/>
    </source>
</evidence>
<dbReference type="EMBL" id="VBPA01000025">
    <property type="protein sequence ID" value="TMQ73070.1"/>
    <property type="molecule type" value="Genomic_DNA"/>
</dbReference>
<gene>
    <name evidence="3" type="primary">amrB</name>
    <name evidence="3" type="ORF">E6K80_01060</name>
</gene>
<organism evidence="3 4">
    <name type="scientific">Eiseniibacteriota bacterium</name>
    <dbReference type="NCBI Taxonomy" id="2212470"/>
    <lineage>
        <taxon>Bacteria</taxon>
        <taxon>Candidatus Eiseniibacteriota</taxon>
    </lineage>
</organism>
<comment type="similarity">
    <text evidence="1">Belongs to the MEMO1 family.</text>
</comment>
<dbReference type="Proteomes" id="UP000319836">
    <property type="component" value="Unassembled WGS sequence"/>
</dbReference>
<evidence type="ECO:0000256" key="1">
    <source>
        <dbReference type="ARBA" id="ARBA00006315"/>
    </source>
</evidence>
<dbReference type="PANTHER" id="PTHR11060">
    <property type="entry name" value="PROTEIN MEMO1"/>
    <property type="match status" value="1"/>
</dbReference>
<protein>
    <submittedName>
        <fullName evidence="3">AmmeMemoRadiSam system protein B</fullName>
    </submittedName>
</protein>
<feature type="region of interest" description="Disordered" evidence="2">
    <location>
        <begin position="97"/>
        <end position="160"/>
    </location>
</feature>
<name>A0A538UB49_UNCEI</name>
<dbReference type="InterPro" id="IPR002737">
    <property type="entry name" value="MEMO1_fam"/>
</dbReference>
<dbReference type="Pfam" id="PF01875">
    <property type="entry name" value="Memo"/>
    <property type="match status" value="1"/>
</dbReference>
<comment type="caution">
    <text evidence="3">The sequence shown here is derived from an EMBL/GenBank/DDBJ whole genome shotgun (WGS) entry which is preliminary data.</text>
</comment>
<accession>A0A538UB49</accession>